<protein>
    <submittedName>
        <fullName evidence="8">Indigoidine synthase A-like protein</fullName>
    </submittedName>
</protein>
<evidence type="ECO:0000256" key="4">
    <source>
        <dbReference type="ARBA" id="ARBA00023239"/>
    </source>
</evidence>
<dbReference type="InParanoid" id="A0A165CE10"/>
<dbReference type="Proteomes" id="UP000076871">
    <property type="component" value="Unassembled WGS sequence"/>
</dbReference>
<dbReference type="PANTHER" id="PTHR42909:SF1">
    <property type="entry name" value="CARBOHYDRATE KINASE PFKB DOMAIN-CONTAINING PROTEIN"/>
    <property type="match status" value="1"/>
</dbReference>
<keyword evidence="2" id="KW-0378">Hydrolase</keyword>
<dbReference type="PANTHER" id="PTHR42909">
    <property type="entry name" value="ZGC:136858"/>
    <property type="match status" value="1"/>
</dbReference>
<dbReference type="AlphaFoldDB" id="A0A165CE10"/>
<dbReference type="STRING" id="1314785.A0A165CE10"/>
<dbReference type="InterPro" id="IPR011611">
    <property type="entry name" value="PfkB_dom"/>
</dbReference>
<dbReference type="HAMAP" id="MF_01876">
    <property type="entry name" value="PsiMP_glycosidase"/>
    <property type="match status" value="1"/>
</dbReference>
<keyword evidence="4" id="KW-0456">Lyase</keyword>
<feature type="region of interest" description="Disordered" evidence="6">
    <location>
        <begin position="341"/>
        <end position="371"/>
    </location>
</feature>
<dbReference type="OrthoDB" id="198885at2759"/>
<feature type="domain" description="Carbohydrate kinase PfkB" evidence="7">
    <location>
        <begin position="710"/>
        <end position="784"/>
    </location>
</feature>
<keyword evidence="1" id="KW-0479">Metal-binding</keyword>
<dbReference type="InterPro" id="IPR029056">
    <property type="entry name" value="Ribokinase-like"/>
</dbReference>
<keyword evidence="3" id="KW-0464">Manganese</keyword>
<evidence type="ECO:0000313" key="8">
    <source>
        <dbReference type="EMBL" id="KZT02641.1"/>
    </source>
</evidence>
<evidence type="ECO:0000256" key="1">
    <source>
        <dbReference type="ARBA" id="ARBA00022723"/>
    </source>
</evidence>
<dbReference type="InterPro" id="IPR007342">
    <property type="entry name" value="PsuG"/>
</dbReference>
<evidence type="ECO:0000256" key="6">
    <source>
        <dbReference type="SAM" id="MobiDB-lite"/>
    </source>
</evidence>
<evidence type="ECO:0000256" key="3">
    <source>
        <dbReference type="ARBA" id="ARBA00023211"/>
    </source>
</evidence>
<dbReference type="GO" id="GO:0005737">
    <property type="term" value="C:cytoplasm"/>
    <property type="evidence" value="ECO:0007669"/>
    <property type="project" value="TreeGrafter"/>
</dbReference>
<proteinExistence type="inferred from homology"/>
<evidence type="ECO:0000259" key="7">
    <source>
        <dbReference type="Pfam" id="PF00294"/>
    </source>
</evidence>
<dbReference type="RefSeq" id="XP_040760381.1">
    <property type="nucleotide sequence ID" value="XM_040911337.1"/>
</dbReference>
<dbReference type="EMBL" id="KV427650">
    <property type="protein sequence ID" value="KZT02641.1"/>
    <property type="molecule type" value="Genomic_DNA"/>
</dbReference>
<dbReference type="Pfam" id="PF00294">
    <property type="entry name" value="PfkB"/>
    <property type="match status" value="2"/>
</dbReference>
<dbReference type="SUPFAM" id="SSF53613">
    <property type="entry name" value="Ribokinase-like"/>
    <property type="match status" value="1"/>
</dbReference>
<dbReference type="GeneID" id="63828365"/>
<organism evidence="8 9">
    <name type="scientific">Laetiporus sulphureus 93-53</name>
    <dbReference type="NCBI Taxonomy" id="1314785"/>
    <lineage>
        <taxon>Eukaryota</taxon>
        <taxon>Fungi</taxon>
        <taxon>Dikarya</taxon>
        <taxon>Basidiomycota</taxon>
        <taxon>Agaricomycotina</taxon>
        <taxon>Agaricomycetes</taxon>
        <taxon>Polyporales</taxon>
        <taxon>Laetiporus</taxon>
    </lineage>
</organism>
<dbReference type="Gene3D" id="3.40.1190.20">
    <property type="match status" value="1"/>
</dbReference>
<feature type="domain" description="Carbohydrate kinase PfkB" evidence="7">
    <location>
        <begin position="379"/>
        <end position="555"/>
    </location>
</feature>
<dbReference type="GO" id="GO:0004730">
    <property type="term" value="F:pseudouridylate synthase activity"/>
    <property type="evidence" value="ECO:0007669"/>
    <property type="project" value="InterPro"/>
</dbReference>
<sequence>MLLSARRSVSFPSWYRCHKRTFSIKQNGLTGLVDIHPEVRDALANHKPVVALETTIVTHGMPYPVNLKTARSVENIVRSTGAVPATIGIIEGQVKIGLEPHELERLADVSKNSSVVKVSRRDIGPVIAFKRDGGTTCSATLIFAALAGIKVFATGGLGGVHRGGENSMDVSADLHELTRCPVGLVSAGVKSILDIGRTLEYLETLGVPVVSYAETNDFPAFYTRKSGFKSPWRVDDPVTAARILYYQQELEMKNGVLFGVPIPEQYETIGEKLQESVEQALKEADENGVNKLGKEATPWLLKRVGELTAGRSLASNVALIENTAHVGGQIAAAYSHLANGENKPHHAHVALPSAGPVSRTEPEQSDSSLVKESSVPPAKLVIIGSAAVDVTAQADGSSVTDPSVGLHSTVPGTVSLSLGGVGRNVAEAAYRTLSSRSEDGSAATLLISSVGQDSFGRLLVNEMERMGMRTDGLITQDSARSAICNLVLDSAGSLIGGVADMKIIDSLDKQTALQALQKHQPTMVALDGNLSKETLVALVTHCHRNNIADHPYSEPTSVPKSTNIYPAIAATLGSPGRFLSPISFTAPNMLELAHMYQEAVAGPFELTAQDHWWKSIDDMALGSEFRTDLEHLARMNACDQDRSKGTLDFLISNGIAQMAINLLPFFQHLVIKCGDRGVIVVMRATEHGATSWLQERSNVRGRYVVARNKAGTGAIVLKHYPAAVLPKEKIVNVTGAGDTLVGSMLATLLQKPRAFGDPSSLDELIIHAQRAAVLTLQSQYAVSPALSTLSTIP</sequence>
<evidence type="ECO:0000313" key="9">
    <source>
        <dbReference type="Proteomes" id="UP000076871"/>
    </source>
</evidence>
<dbReference type="Gene3D" id="3.40.1790.10">
    <property type="entry name" value="Indigoidine synthase domain"/>
    <property type="match status" value="1"/>
</dbReference>
<dbReference type="GO" id="GO:0016798">
    <property type="term" value="F:hydrolase activity, acting on glycosyl bonds"/>
    <property type="evidence" value="ECO:0007669"/>
    <property type="project" value="UniProtKB-KW"/>
</dbReference>
<dbReference type="FunCoup" id="A0A165CE10">
    <property type="interactions" value="25"/>
</dbReference>
<dbReference type="GO" id="GO:0046872">
    <property type="term" value="F:metal ion binding"/>
    <property type="evidence" value="ECO:0007669"/>
    <property type="project" value="UniProtKB-KW"/>
</dbReference>
<gene>
    <name evidence="8" type="ORF">LAESUDRAFT_744860</name>
</gene>
<evidence type="ECO:0000256" key="5">
    <source>
        <dbReference type="ARBA" id="ARBA00023295"/>
    </source>
</evidence>
<evidence type="ECO:0000256" key="2">
    <source>
        <dbReference type="ARBA" id="ARBA00022801"/>
    </source>
</evidence>
<accession>A0A165CE10</accession>
<reference evidence="8 9" key="1">
    <citation type="journal article" date="2016" name="Mol. Biol. Evol.">
        <title>Comparative Genomics of Early-Diverging Mushroom-Forming Fungi Provides Insights into the Origins of Lignocellulose Decay Capabilities.</title>
        <authorList>
            <person name="Nagy L.G."/>
            <person name="Riley R."/>
            <person name="Tritt A."/>
            <person name="Adam C."/>
            <person name="Daum C."/>
            <person name="Floudas D."/>
            <person name="Sun H."/>
            <person name="Yadav J.S."/>
            <person name="Pangilinan J."/>
            <person name="Larsson K.H."/>
            <person name="Matsuura K."/>
            <person name="Barry K."/>
            <person name="Labutti K."/>
            <person name="Kuo R."/>
            <person name="Ohm R.A."/>
            <person name="Bhattacharya S.S."/>
            <person name="Shirouzu T."/>
            <person name="Yoshinaga Y."/>
            <person name="Martin F.M."/>
            <person name="Grigoriev I.V."/>
            <person name="Hibbett D.S."/>
        </authorList>
    </citation>
    <scope>NUCLEOTIDE SEQUENCE [LARGE SCALE GENOMIC DNA]</scope>
    <source>
        <strain evidence="8 9">93-53</strain>
    </source>
</reference>
<dbReference type="SUPFAM" id="SSF110581">
    <property type="entry name" value="Indigoidine synthase A-like"/>
    <property type="match status" value="1"/>
</dbReference>
<name>A0A165CE10_9APHY</name>
<keyword evidence="9" id="KW-1185">Reference proteome</keyword>
<dbReference type="InterPro" id="IPR022830">
    <property type="entry name" value="Indigdn_synthA-like"/>
</dbReference>
<keyword evidence="5" id="KW-0326">Glycosidase</keyword>
<dbReference type="Pfam" id="PF04227">
    <property type="entry name" value="Indigoidine_A"/>
    <property type="match status" value="1"/>
</dbReference>